<proteinExistence type="predicted"/>
<dbReference type="RefSeq" id="WP_263049412.1">
    <property type="nucleotide sequence ID" value="NZ_CP106735.1"/>
</dbReference>
<evidence type="ECO:0000313" key="2">
    <source>
        <dbReference type="Proteomes" id="UP001062165"/>
    </source>
</evidence>
<accession>A0ABY6CUS6</accession>
<evidence type="ECO:0000313" key="1">
    <source>
        <dbReference type="EMBL" id="UXX77665.1"/>
    </source>
</evidence>
<name>A0ABY6CUS6_9BACT</name>
<reference evidence="1" key="1">
    <citation type="submission" date="2022-10" db="EMBL/GenBank/DDBJ databases">
        <title>Comparative genomics and taxonomic characterization of three novel marine species of genus Reichenbachiella exhibiting antioxidant and polysaccharide degradation activities.</title>
        <authorList>
            <person name="Muhammad N."/>
            <person name="Lee Y.-J."/>
            <person name="Ko J."/>
            <person name="Kim S.-G."/>
        </authorList>
    </citation>
    <scope>NUCLEOTIDE SEQUENCE</scope>
    <source>
        <strain evidence="1">Wsw4-B4</strain>
    </source>
</reference>
<dbReference type="EMBL" id="CP106735">
    <property type="protein sequence ID" value="UXX77665.1"/>
    <property type="molecule type" value="Genomic_DNA"/>
</dbReference>
<organism evidence="1 2">
    <name type="scientific">Reichenbachiella carrageenanivorans</name>
    <dbReference type="NCBI Taxonomy" id="2979869"/>
    <lineage>
        <taxon>Bacteria</taxon>
        <taxon>Pseudomonadati</taxon>
        <taxon>Bacteroidota</taxon>
        <taxon>Cytophagia</taxon>
        <taxon>Cytophagales</taxon>
        <taxon>Reichenbachiellaceae</taxon>
        <taxon>Reichenbachiella</taxon>
    </lineage>
</organism>
<sequence>MLIKKQYLSLLTSVKRWFSSPFFTITFLSKVTGVSAGTCTITANDGSGTTGELTATITAGGGAVLVTSITVTEDRGGSSPAVFMAETLHCHFTGQCQREKCYLGIR</sequence>
<keyword evidence="2" id="KW-1185">Reference proteome</keyword>
<gene>
    <name evidence="1" type="ORF">N7E81_09815</name>
</gene>
<dbReference type="Proteomes" id="UP001062165">
    <property type="component" value="Chromosome"/>
</dbReference>
<evidence type="ECO:0008006" key="3">
    <source>
        <dbReference type="Google" id="ProtNLM"/>
    </source>
</evidence>
<protein>
    <recommendedName>
        <fullName evidence="3">Big-1 domain-containing protein</fullName>
    </recommendedName>
</protein>